<dbReference type="PANTHER" id="PTHR47165:SF4">
    <property type="entry name" value="OS03G0429900 PROTEIN"/>
    <property type="match status" value="1"/>
</dbReference>
<dbReference type="STRING" id="90262.A0A1X2IIJ5"/>
<dbReference type="CDD" id="cd04476">
    <property type="entry name" value="RPA1_DBD_C"/>
    <property type="match status" value="1"/>
</dbReference>
<dbReference type="InterPro" id="IPR047192">
    <property type="entry name" value="Euk_RPA1_DBD_C"/>
</dbReference>
<feature type="domain" description="OB" evidence="11">
    <location>
        <begin position="175"/>
        <end position="256"/>
    </location>
</feature>
<dbReference type="FunFam" id="2.40.50.140:FF:000041">
    <property type="entry name" value="Replication protein A subunit"/>
    <property type="match status" value="1"/>
</dbReference>
<accession>A0A1X2IIJ5</accession>
<comment type="subunit">
    <text evidence="9">Component of the heterotrimeric canonical replication protein A complex (RPA).</text>
</comment>
<keyword evidence="3 9" id="KW-0235">DNA replication</keyword>
<dbReference type="GO" id="GO:0007004">
    <property type="term" value="P:telomere maintenance via telomerase"/>
    <property type="evidence" value="ECO:0007669"/>
    <property type="project" value="UniProtKB-ARBA"/>
</dbReference>
<dbReference type="GO" id="GO:0003677">
    <property type="term" value="F:DNA binding"/>
    <property type="evidence" value="ECO:0007669"/>
    <property type="project" value="UniProtKB-KW"/>
</dbReference>
<evidence type="ECO:0000256" key="6">
    <source>
        <dbReference type="ARBA" id="ARBA00022833"/>
    </source>
</evidence>
<evidence type="ECO:0000313" key="16">
    <source>
        <dbReference type="Proteomes" id="UP000193560"/>
    </source>
</evidence>
<dbReference type="CDD" id="cd04475">
    <property type="entry name" value="RPA1_DBD_B"/>
    <property type="match status" value="1"/>
</dbReference>
<dbReference type="InterPro" id="IPR012340">
    <property type="entry name" value="NA-bd_OB-fold"/>
</dbReference>
<gene>
    <name evidence="15" type="ORF">BCR42DRAFT_374342</name>
</gene>
<evidence type="ECO:0000256" key="4">
    <source>
        <dbReference type="ARBA" id="ARBA00022723"/>
    </source>
</evidence>
<feature type="region of interest" description="Disordered" evidence="10">
    <location>
        <begin position="120"/>
        <end position="142"/>
    </location>
</feature>
<dbReference type="GO" id="GO:0006310">
    <property type="term" value="P:DNA recombination"/>
    <property type="evidence" value="ECO:0007669"/>
    <property type="project" value="InterPro"/>
</dbReference>
<evidence type="ECO:0000256" key="5">
    <source>
        <dbReference type="ARBA" id="ARBA00022771"/>
    </source>
</evidence>
<dbReference type="PANTHER" id="PTHR47165">
    <property type="entry name" value="OS03G0429900 PROTEIN"/>
    <property type="match status" value="1"/>
</dbReference>
<dbReference type="OrthoDB" id="1751331at2759"/>
<evidence type="ECO:0000313" key="15">
    <source>
        <dbReference type="EMBL" id="ORZ17202.1"/>
    </source>
</evidence>
<sequence length="593" mass="66552">MDQVTQGAVKILHDNDLSNPLHKNCLVQVINVKSIATSAGGTRYRIIVSDGTHFMQAMLAAVHSPLIDEGQIKKFSIVRLTEAVCNEANNRKILIILHLDVVSTDTNGRIGEPVSIEGAMPAKQSAAPQQQQQQQQAQPLFMQSSGSSYATNSVNKQLEASLFPIKGLNPYQNKWVIKARVTQKSDIKTWSNARSEGKLFSVNLLDQSGEIKATAFKDQVDRLYPLMEEGKVYYISHARVTMAKKQFSTLNNEYELSFDHTTEVELCSDEQAVPEMNYDFVKIADMDKKEKGSVVDALGVVREDAGIQEIVSKASGRPAKKRELAIVDETQKQIRVTLWDRMAESFDATGTPIVAFKGLRVNDFNGRSLSLSSSGSVKRDPTFPEAQKLEQWYKNQGQSASYTNFTNAMATDGGDFQPRNTPKLTIQESKDNRLGESDSPDYFMTRATIMFIKSESHSYPACPECRKKMLQETQGWRCERCQRTYEAPEYKYVLAFSVEDATSHMYCNAFDEVSMVLLKKSANELAALRETDDSAFRATFTDATYKTYNFKIKAFSQVFNDMPRTKYQVVEAQPVDFAREGQELAAAIDKLLI</sequence>
<evidence type="ECO:0000256" key="2">
    <source>
        <dbReference type="ARBA" id="ARBA00005690"/>
    </source>
</evidence>
<keyword evidence="8 9" id="KW-0539">Nucleus</keyword>
<evidence type="ECO:0000256" key="1">
    <source>
        <dbReference type="ARBA" id="ARBA00004123"/>
    </source>
</evidence>
<dbReference type="GO" id="GO:0005662">
    <property type="term" value="C:DNA replication factor A complex"/>
    <property type="evidence" value="ECO:0007669"/>
    <property type="project" value="UniProtKB-ARBA"/>
</dbReference>
<reference evidence="15 16" key="1">
    <citation type="submission" date="2016-07" db="EMBL/GenBank/DDBJ databases">
        <title>Pervasive Adenine N6-methylation of Active Genes in Fungi.</title>
        <authorList>
            <consortium name="DOE Joint Genome Institute"/>
            <person name="Mondo S.J."/>
            <person name="Dannebaum R.O."/>
            <person name="Kuo R.C."/>
            <person name="Labutti K."/>
            <person name="Haridas S."/>
            <person name="Kuo A."/>
            <person name="Salamov A."/>
            <person name="Ahrendt S.R."/>
            <person name="Lipzen A."/>
            <person name="Sullivan W."/>
            <person name="Andreopoulos W.B."/>
            <person name="Clum A."/>
            <person name="Lindquist E."/>
            <person name="Daum C."/>
            <person name="Ramamoorthy G.K."/>
            <person name="Gryganskyi A."/>
            <person name="Culley D."/>
            <person name="Magnuson J.K."/>
            <person name="James T.Y."/>
            <person name="O'Malley M.A."/>
            <person name="Stajich J.E."/>
            <person name="Spatafora J.W."/>
            <person name="Visel A."/>
            <person name="Grigoriev I.V."/>
        </authorList>
    </citation>
    <scope>NUCLEOTIDE SEQUENCE [LARGE SCALE GENOMIC DNA]</scope>
    <source>
        <strain evidence="15 16">NRRL 1336</strain>
    </source>
</reference>
<dbReference type="Pfam" id="PF16900">
    <property type="entry name" value="REPA_OB_2"/>
    <property type="match status" value="1"/>
</dbReference>
<keyword evidence="6 9" id="KW-0862">Zinc</keyword>
<comment type="subcellular location">
    <subcellularLocation>
        <location evidence="1 9">Nucleus</location>
    </subcellularLocation>
</comment>
<evidence type="ECO:0000256" key="9">
    <source>
        <dbReference type="RuleBase" id="RU364130"/>
    </source>
</evidence>
<keyword evidence="7 9" id="KW-0238">DNA-binding</keyword>
<dbReference type="InterPro" id="IPR031657">
    <property type="entry name" value="REPA_OB_2"/>
</dbReference>
<feature type="compositionally biased region" description="Low complexity" evidence="10">
    <location>
        <begin position="121"/>
        <end position="139"/>
    </location>
</feature>
<dbReference type="InterPro" id="IPR007199">
    <property type="entry name" value="Rep_factor-A_N"/>
</dbReference>
<evidence type="ECO:0000259" key="12">
    <source>
        <dbReference type="Pfam" id="PF04057"/>
    </source>
</evidence>
<feature type="domain" description="Replication protein A OB" evidence="14">
    <location>
        <begin position="283"/>
        <end position="378"/>
    </location>
</feature>
<dbReference type="Pfam" id="PF08646">
    <property type="entry name" value="Rep_fac-A_C"/>
    <property type="match status" value="1"/>
</dbReference>
<proteinExistence type="inferred from homology"/>
<dbReference type="FunFam" id="2.40.50.140:FF:000090">
    <property type="entry name" value="Replication protein A subunit"/>
    <property type="match status" value="1"/>
</dbReference>
<dbReference type="GO" id="GO:0006281">
    <property type="term" value="P:DNA repair"/>
    <property type="evidence" value="ECO:0007669"/>
    <property type="project" value="InterPro"/>
</dbReference>
<organism evidence="15 16">
    <name type="scientific">Absidia repens</name>
    <dbReference type="NCBI Taxonomy" id="90262"/>
    <lineage>
        <taxon>Eukaryota</taxon>
        <taxon>Fungi</taxon>
        <taxon>Fungi incertae sedis</taxon>
        <taxon>Mucoromycota</taxon>
        <taxon>Mucoromycotina</taxon>
        <taxon>Mucoromycetes</taxon>
        <taxon>Mucorales</taxon>
        <taxon>Cunninghamellaceae</taxon>
        <taxon>Absidia</taxon>
    </lineage>
</organism>
<protein>
    <recommendedName>
        <fullName evidence="9">Replication protein A subunit</fullName>
    </recommendedName>
</protein>
<dbReference type="Gene3D" id="2.40.50.140">
    <property type="entry name" value="Nucleic acid-binding proteins"/>
    <property type="match status" value="4"/>
</dbReference>
<dbReference type="FunFam" id="2.40.50.140:FF:000117">
    <property type="entry name" value="Replication protein A subunit"/>
    <property type="match status" value="1"/>
</dbReference>
<evidence type="ECO:0000259" key="11">
    <source>
        <dbReference type="Pfam" id="PF01336"/>
    </source>
</evidence>
<evidence type="ECO:0000256" key="8">
    <source>
        <dbReference type="ARBA" id="ARBA00023242"/>
    </source>
</evidence>
<dbReference type="Pfam" id="PF01336">
    <property type="entry name" value="tRNA_anti-codon"/>
    <property type="match status" value="1"/>
</dbReference>
<dbReference type="CDD" id="cd04474">
    <property type="entry name" value="RPA1_DBD_A"/>
    <property type="match status" value="1"/>
</dbReference>
<keyword evidence="16" id="KW-1185">Reference proteome</keyword>
<evidence type="ECO:0000256" key="10">
    <source>
        <dbReference type="SAM" id="MobiDB-lite"/>
    </source>
</evidence>
<evidence type="ECO:0000256" key="3">
    <source>
        <dbReference type="ARBA" id="ARBA00022705"/>
    </source>
</evidence>
<evidence type="ECO:0000259" key="13">
    <source>
        <dbReference type="Pfam" id="PF08646"/>
    </source>
</evidence>
<evidence type="ECO:0000259" key="14">
    <source>
        <dbReference type="Pfam" id="PF16900"/>
    </source>
</evidence>
<dbReference type="InterPro" id="IPR004591">
    <property type="entry name" value="Rfa1"/>
</dbReference>
<comment type="caution">
    <text evidence="15">The sequence shown here is derived from an EMBL/GenBank/DDBJ whole genome shotgun (WGS) entry which is preliminary data.</text>
</comment>
<dbReference type="NCBIfam" id="TIGR00617">
    <property type="entry name" value="rpa1"/>
    <property type="match status" value="1"/>
</dbReference>
<dbReference type="GO" id="GO:0008270">
    <property type="term" value="F:zinc ion binding"/>
    <property type="evidence" value="ECO:0007669"/>
    <property type="project" value="UniProtKB-KW"/>
</dbReference>
<keyword evidence="4 9" id="KW-0479">Metal-binding</keyword>
<evidence type="ECO:0000256" key="7">
    <source>
        <dbReference type="ARBA" id="ARBA00023125"/>
    </source>
</evidence>
<comment type="function">
    <text evidence="9">As part of the replication protein A (RPA/RP-A), a single-stranded DNA-binding heterotrimeric complex, may play an essential role in DNA replication, recombination and repair. Binds and stabilizes single-stranded DNA intermediates, preventing complementary DNA reannealing and recruiting different proteins involved in DNA metabolism.</text>
</comment>
<dbReference type="CDD" id="cd04477">
    <property type="entry name" value="RPA1N"/>
    <property type="match status" value="1"/>
</dbReference>
<dbReference type="InterPro" id="IPR013955">
    <property type="entry name" value="Rep_factor-A_C"/>
</dbReference>
<dbReference type="SUPFAM" id="SSF50249">
    <property type="entry name" value="Nucleic acid-binding proteins"/>
    <property type="match status" value="4"/>
</dbReference>
<dbReference type="EMBL" id="MCGE01000010">
    <property type="protein sequence ID" value="ORZ17202.1"/>
    <property type="molecule type" value="Genomic_DNA"/>
</dbReference>
<dbReference type="GO" id="GO:0000781">
    <property type="term" value="C:chromosome, telomeric region"/>
    <property type="evidence" value="ECO:0007669"/>
    <property type="project" value="UniProtKB-ARBA"/>
</dbReference>
<dbReference type="Pfam" id="PF04057">
    <property type="entry name" value="Rep-A_N"/>
    <property type="match status" value="1"/>
</dbReference>
<dbReference type="AlphaFoldDB" id="A0A1X2IIJ5"/>
<comment type="similarity">
    <text evidence="2 9">Belongs to the replication factor A protein 1 family.</text>
</comment>
<dbReference type="FunFam" id="2.40.50.140:FF:000064">
    <property type="entry name" value="Replication protein A subunit"/>
    <property type="match status" value="1"/>
</dbReference>
<keyword evidence="5 9" id="KW-0863">Zinc-finger</keyword>
<feature type="domain" description="Replication factor-A protein 1 N-terminal" evidence="12">
    <location>
        <begin position="4"/>
        <end position="103"/>
    </location>
</feature>
<dbReference type="InterPro" id="IPR004365">
    <property type="entry name" value="NA-bd_OB_tRNA"/>
</dbReference>
<name>A0A1X2IIJ5_9FUNG</name>
<dbReference type="GO" id="GO:0006260">
    <property type="term" value="P:DNA replication"/>
    <property type="evidence" value="ECO:0007669"/>
    <property type="project" value="UniProtKB-KW"/>
</dbReference>
<dbReference type="Proteomes" id="UP000193560">
    <property type="component" value="Unassembled WGS sequence"/>
</dbReference>
<feature type="domain" description="Replication factor A C-terminal" evidence="13">
    <location>
        <begin position="442"/>
        <end position="584"/>
    </location>
</feature>